<dbReference type="KEGG" id="vg:40075035"/>
<dbReference type="Proteomes" id="UP000221243">
    <property type="component" value="Segment"/>
</dbReference>
<accession>A0A1Q2U2N4</accession>
<protein>
    <submittedName>
        <fullName evidence="1">Uncharacterized protein</fullName>
    </submittedName>
</protein>
<name>A0A1Q2U2N4_9CAUD</name>
<dbReference type="EMBL" id="AP017972">
    <property type="protein sequence ID" value="BAW98228.1"/>
    <property type="molecule type" value="Genomic_DNA"/>
</dbReference>
<proteinExistence type="predicted"/>
<dbReference type="GeneID" id="40075035"/>
<dbReference type="RefSeq" id="YP_009599306.1">
    <property type="nucleotide sequence ID" value="NC_041916.1"/>
</dbReference>
<organism evidence="1 2">
    <name type="scientific">Vibrio phage pTD1</name>
    <dbReference type="NCBI Taxonomy" id="1938577"/>
    <lineage>
        <taxon>Viruses</taxon>
        <taxon>Duplodnaviria</taxon>
        <taxon>Heunggongvirae</taxon>
        <taxon>Uroviricota</taxon>
        <taxon>Caudoviricetes</taxon>
        <taxon>Chimalliviridae</taxon>
        <taxon>Gorgonvirinae</taxon>
        <taxon>Tidunavirus</taxon>
        <taxon>Tidunavirus pTD1</taxon>
    </lineage>
</organism>
<dbReference type="OrthoDB" id="23801at10239"/>
<reference evidence="1 2" key="1">
    <citation type="submission" date="2017-01" db="EMBL/GenBank/DDBJ databases">
        <title>Complete Genome Sequence of Vibrio Parahaemolyticus Bacteriophage pTD1.</title>
        <authorList>
            <person name="Midorikawa Y."/>
            <person name="Sano M."/>
        </authorList>
    </citation>
    <scope>NUCLEOTIDE SEQUENCE [LARGE SCALE GENOMIC DNA]</scope>
    <source>
        <strain evidence="1">PTD1</strain>
    </source>
</reference>
<evidence type="ECO:0000313" key="2">
    <source>
        <dbReference type="Proteomes" id="UP000221243"/>
    </source>
</evidence>
<keyword evidence="2" id="KW-1185">Reference proteome</keyword>
<sequence length="235" mass="27651">MEAILALSQVAGYVSEFNEYRDRRVYATDDTSILFHYEGKEAAWVFKDQSGLDNDLSIKVSGCVPMVKVMKGFLGVFYDRKEVFHTLMENRESIIKAVQKITLELMREYESSCMKILERGLSAYKQVVDKYMVDQSQRFMSLLIWYVTRSDVAARYQLGLGEVYLLTTFTKRPQTRYYRESQFYLYRGEGGVYSFFLRHETLQIKQDAILYKHLTPEFWGEQEIATDVLMKKLLK</sequence>
<evidence type="ECO:0000313" key="1">
    <source>
        <dbReference type="EMBL" id="BAW98228.1"/>
    </source>
</evidence>